<dbReference type="InterPro" id="IPR014716">
    <property type="entry name" value="Fibrinogen_a/b/g_C_1"/>
</dbReference>
<reference evidence="1 2" key="1">
    <citation type="submission" date="2018-06" db="EMBL/GenBank/DDBJ databases">
        <authorList>
            <consortium name="Pathogen Informatics"/>
            <person name="Doyle S."/>
        </authorList>
    </citation>
    <scope>NUCLEOTIDE SEQUENCE [LARGE SCALE GENOMIC DNA]</scope>
    <source>
        <strain evidence="1 2">NCTC11862</strain>
    </source>
</reference>
<dbReference type="GO" id="GO:0005975">
    <property type="term" value="P:carbohydrate metabolic process"/>
    <property type="evidence" value="ECO:0007669"/>
    <property type="project" value="UniProtKB-ARBA"/>
</dbReference>
<sequence length="1120" mass="121248">MIALGVVTVPNSGHTRAVAQEGVPTITRDGSSPERAAASCWAIKQENPRSQDGRYWLLAPDMDAPQEFFCDQTMDGGGWVMIGRGREGWDTYPQGQGDPASLTSRDRTTEDFAPVQLPEDTINGLLSRREVRSLPEGFRVVRATRTSGAPWQNVDIIPDRMGEWTWALPTEETGRFRINNSGWRATGVMDRAFGRNNGTGAIDLLMSPARNYKGGFGFGYSVRGNTSPTNYLWSANGRSALPYSEVYLRPQIANDDAGFRAVPDTGTQVQEQRALVSNYSAPTDWGVTGNLNGRTAEGNSPAQAFAQIGDTIFVGGNFTHATQRSTRSDVRRTGLAAFDMVTGELRHEFNVKLDDQVKALLAMPNGKLLVGGEFTTVNGKPRVGTVLLDPVTGTVDESWSLEITSRLSNGIISVRSFSLTDEFVYIGGAFTHLQDGNQNWVYARSAARVSHSGIPDRSWNPEFNGSVIDIDTSDDGQRFYAGGYFTQSIKHPTHKAAILSTAPGAAPVDPNWQFVGSDKDSNNFQQAVEDNGGLIFFGGSQHALFGYDSATLERRSGSVTRRNGGDFQAIAGNGDITYAGCHCFDSTYEGAYTWPAMNSDWRRVDNIQAFGAWDSQTGEQLGEFSPYMLNSKNAGAWALFLDSDGALWAGGDFTGSRTSQTRAQWNGGFVKYPPRDAVAPGTPAGASAQGVTQEGAVLGWNSVGDADHYEILRDDRVIATTKETVMTAPLGGENRFFIRAVDASGNRSASTPVLDVGVGTEPVVESAVLIPNGAQWFYSYNAGVPDENWTQPEADYSTWQRGAAPLGYGSADVATEFAPPAPATRPRVAWFAHQFEVPDPTQFAEVSLSYIADDGAVVYVNGQEVHRARMSDGPVTAMTYANQAISASQAAHNREVVAIPSYLLRPGTNTVAVESHLNYRSSPSLTFDATLAVTDFGEAPQPPPTPTDLVELGEQWAMWSHPEAPSEHWTTEEPLDEWRSVTAPVGWGHQDLATELTEPAASRPIVRYFVRDFDVDAAQLPDDENATVRITLRADDGAVLYLNGEELGRKRIDEGPVFHNSYANSAINAAGALSDLLVVDIPASALNDGSNRLAVSTHINYRSTPSASFDLQAQVIPNEA</sequence>
<dbReference type="STRING" id="35756.GCA_001044155_00156"/>
<organism evidence="1 2">
    <name type="scientific">Corynebacterium pilosum</name>
    <dbReference type="NCBI Taxonomy" id="35756"/>
    <lineage>
        <taxon>Bacteria</taxon>
        <taxon>Bacillati</taxon>
        <taxon>Actinomycetota</taxon>
        <taxon>Actinomycetes</taxon>
        <taxon>Mycobacteriales</taxon>
        <taxon>Corynebacteriaceae</taxon>
        <taxon>Corynebacterium</taxon>
    </lineage>
</organism>
<dbReference type="SUPFAM" id="SSF50998">
    <property type="entry name" value="Quinoprotein alcohol dehydrogenase-like"/>
    <property type="match status" value="1"/>
</dbReference>
<dbReference type="EMBL" id="UFXQ01000001">
    <property type="protein sequence ID" value="STC68768.1"/>
    <property type="molecule type" value="Genomic_DNA"/>
</dbReference>
<dbReference type="AlphaFoldDB" id="A0A376CM68"/>
<dbReference type="SUPFAM" id="SSF56496">
    <property type="entry name" value="Fibrinogen C-terminal domain-like"/>
    <property type="match status" value="1"/>
</dbReference>
<accession>A0A376CM68</accession>
<dbReference type="Gene3D" id="2.60.120.260">
    <property type="entry name" value="Galactose-binding domain-like"/>
    <property type="match status" value="2"/>
</dbReference>
<protein>
    <recommendedName>
        <fullName evidence="3">Fibrinogen C-terminal domain-containing protein</fullName>
    </recommendedName>
</protein>
<gene>
    <name evidence="1" type="ORF">NCTC11862_00543</name>
</gene>
<dbReference type="InterPro" id="IPR011047">
    <property type="entry name" value="Quinoprotein_ADH-like_sf"/>
</dbReference>
<dbReference type="InterPro" id="IPR013783">
    <property type="entry name" value="Ig-like_fold"/>
</dbReference>
<dbReference type="NCBIfam" id="NF040941">
    <property type="entry name" value="GGGWT_bact"/>
    <property type="match status" value="1"/>
</dbReference>
<proteinExistence type="predicted"/>
<dbReference type="Proteomes" id="UP000254467">
    <property type="component" value="Unassembled WGS sequence"/>
</dbReference>
<dbReference type="Gene3D" id="3.90.215.10">
    <property type="entry name" value="Gamma Fibrinogen, chain A, domain 1"/>
    <property type="match status" value="1"/>
</dbReference>
<dbReference type="InterPro" id="IPR008979">
    <property type="entry name" value="Galactose-bd-like_sf"/>
</dbReference>
<dbReference type="InterPro" id="IPR036056">
    <property type="entry name" value="Fibrinogen-like_C"/>
</dbReference>
<keyword evidence="2" id="KW-1185">Reference proteome</keyword>
<dbReference type="Gene3D" id="2.60.40.10">
    <property type="entry name" value="Immunoglobulins"/>
    <property type="match status" value="1"/>
</dbReference>
<evidence type="ECO:0000313" key="1">
    <source>
        <dbReference type="EMBL" id="STC68768.1"/>
    </source>
</evidence>
<name>A0A376CM68_9CORY</name>
<evidence type="ECO:0000313" key="2">
    <source>
        <dbReference type="Proteomes" id="UP000254467"/>
    </source>
</evidence>
<dbReference type="SUPFAM" id="SSF49785">
    <property type="entry name" value="Galactose-binding domain-like"/>
    <property type="match status" value="2"/>
</dbReference>
<evidence type="ECO:0008006" key="3">
    <source>
        <dbReference type="Google" id="ProtNLM"/>
    </source>
</evidence>